<dbReference type="PROSITE" id="PS50011">
    <property type="entry name" value="PROTEIN_KINASE_DOM"/>
    <property type="match status" value="1"/>
</dbReference>
<keyword evidence="1" id="KW-0723">Serine/threonine-protein kinase</keyword>
<reference evidence="8" key="1">
    <citation type="journal article" date="2023" name="Mol. Phylogenet. Evol.">
        <title>Genome-scale phylogeny and comparative genomics of the fungal order Sordariales.</title>
        <authorList>
            <person name="Hensen N."/>
            <person name="Bonometti L."/>
            <person name="Westerberg I."/>
            <person name="Brannstrom I.O."/>
            <person name="Guillou S."/>
            <person name="Cros-Aarteil S."/>
            <person name="Calhoun S."/>
            <person name="Haridas S."/>
            <person name="Kuo A."/>
            <person name="Mondo S."/>
            <person name="Pangilinan J."/>
            <person name="Riley R."/>
            <person name="LaButti K."/>
            <person name="Andreopoulos B."/>
            <person name="Lipzen A."/>
            <person name="Chen C."/>
            <person name="Yan M."/>
            <person name="Daum C."/>
            <person name="Ng V."/>
            <person name="Clum A."/>
            <person name="Steindorff A."/>
            <person name="Ohm R.A."/>
            <person name="Martin F."/>
            <person name="Silar P."/>
            <person name="Natvig D.O."/>
            <person name="Lalanne C."/>
            <person name="Gautier V."/>
            <person name="Ament-Velasquez S.L."/>
            <person name="Kruys A."/>
            <person name="Hutchinson M.I."/>
            <person name="Powell A.J."/>
            <person name="Barry K."/>
            <person name="Miller A.N."/>
            <person name="Grigoriev I.V."/>
            <person name="Debuchy R."/>
            <person name="Gladieux P."/>
            <person name="Hiltunen Thoren M."/>
            <person name="Johannesson H."/>
        </authorList>
    </citation>
    <scope>NUCLEOTIDE SEQUENCE [LARGE SCALE GENOMIC DNA]</scope>
    <source>
        <strain evidence="8">CBS 284.82</strain>
    </source>
</reference>
<proteinExistence type="predicted"/>
<dbReference type="EMBL" id="MU854436">
    <property type="protein sequence ID" value="KAK4038214.1"/>
    <property type="molecule type" value="Genomic_DNA"/>
</dbReference>
<gene>
    <name evidence="7" type="ORF">C8A01DRAFT_48150</name>
</gene>
<evidence type="ECO:0000259" key="6">
    <source>
        <dbReference type="PROSITE" id="PS50011"/>
    </source>
</evidence>
<keyword evidence="4" id="KW-0418">Kinase</keyword>
<evidence type="ECO:0000256" key="4">
    <source>
        <dbReference type="ARBA" id="ARBA00022777"/>
    </source>
</evidence>
<protein>
    <recommendedName>
        <fullName evidence="6">Protein kinase domain-containing protein</fullName>
    </recommendedName>
</protein>
<dbReference type="PANTHER" id="PTHR45646:SF11">
    <property type="entry name" value="SERINE_THREONINE-PROTEIN KINASE DOA"/>
    <property type="match status" value="1"/>
</dbReference>
<comment type="caution">
    <text evidence="7">The sequence shown here is derived from an EMBL/GenBank/DDBJ whole genome shotgun (WGS) entry which is preliminary data.</text>
</comment>
<accession>A0AAN6PC44</accession>
<dbReference type="GO" id="GO:0004674">
    <property type="term" value="F:protein serine/threonine kinase activity"/>
    <property type="evidence" value="ECO:0007669"/>
    <property type="project" value="UniProtKB-KW"/>
</dbReference>
<dbReference type="GO" id="GO:0005524">
    <property type="term" value="F:ATP binding"/>
    <property type="evidence" value="ECO:0007669"/>
    <property type="project" value="UniProtKB-KW"/>
</dbReference>
<keyword evidence="2" id="KW-0808">Transferase</keyword>
<dbReference type="InterPro" id="IPR011009">
    <property type="entry name" value="Kinase-like_dom_sf"/>
</dbReference>
<evidence type="ECO:0000313" key="7">
    <source>
        <dbReference type="EMBL" id="KAK4038214.1"/>
    </source>
</evidence>
<dbReference type="AlphaFoldDB" id="A0AAN6PC44"/>
<organism evidence="7 8">
    <name type="scientific">Parachaetomium inaequale</name>
    <dbReference type="NCBI Taxonomy" id="2588326"/>
    <lineage>
        <taxon>Eukaryota</taxon>
        <taxon>Fungi</taxon>
        <taxon>Dikarya</taxon>
        <taxon>Ascomycota</taxon>
        <taxon>Pezizomycotina</taxon>
        <taxon>Sordariomycetes</taxon>
        <taxon>Sordariomycetidae</taxon>
        <taxon>Sordariales</taxon>
        <taxon>Chaetomiaceae</taxon>
        <taxon>Parachaetomium</taxon>
    </lineage>
</organism>
<dbReference type="PANTHER" id="PTHR45646">
    <property type="entry name" value="SERINE/THREONINE-PROTEIN KINASE DOA-RELATED"/>
    <property type="match status" value="1"/>
</dbReference>
<evidence type="ECO:0000256" key="2">
    <source>
        <dbReference type="ARBA" id="ARBA00022679"/>
    </source>
</evidence>
<evidence type="ECO:0000256" key="3">
    <source>
        <dbReference type="ARBA" id="ARBA00022741"/>
    </source>
</evidence>
<name>A0AAN6PC44_9PEZI</name>
<keyword evidence="3" id="KW-0547">Nucleotide-binding</keyword>
<evidence type="ECO:0000256" key="1">
    <source>
        <dbReference type="ARBA" id="ARBA00022527"/>
    </source>
</evidence>
<dbReference type="Gene3D" id="1.10.510.10">
    <property type="entry name" value="Transferase(Phosphotransferase) domain 1"/>
    <property type="match status" value="1"/>
</dbReference>
<dbReference type="GO" id="GO:0005634">
    <property type="term" value="C:nucleus"/>
    <property type="evidence" value="ECO:0007669"/>
    <property type="project" value="TreeGrafter"/>
</dbReference>
<dbReference type="InterPro" id="IPR000719">
    <property type="entry name" value="Prot_kinase_dom"/>
</dbReference>
<keyword evidence="5" id="KW-0067">ATP-binding</keyword>
<dbReference type="GO" id="GO:0043484">
    <property type="term" value="P:regulation of RNA splicing"/>
    <property type="evidence" value="ECO:0007669"/>
    <property type="project" value="TreeGrafter"/>
</dbReference>
<sequence length="359" mass="39168">MANSRTPVPARTYRTPGISNVESLEGYSPGGYCPVNVGDKLGGNPKTYTILHKLGFGPSSTVWLARCEDTDASKAASHALKILRADLSAPGKHPELEISSQRLELEGRTSHHPCLLAYAVNYLHAFDVCHSDLSPRHVLFKIPNAEYISTASLQNTLGPVVSERIKLADGKPPSKHSPKEVTQPASFSGLSFNSLKEIALIGFGKAFPEITPPPTLQCPLIIFPSEVLFGYPASNKSDVWQLACLMFVVHTGTFPFQTEPFYGHLVWHITKSLGPIPSQWAGRYRWDKYKSLTCPGETYGRDLAASFDKAQPTKSLENRLAEGPHLSSAERKKLAALLGSILVWEPGLRPTSGLVLSVL</sequence>
<evidence type="ECO:0000256" key="5">
    <source>
        <dbReference type="ARBA" id="ARBA00022840"/>
    </source>
</evidence>
<dbReference type="SMART" id="SM00220">
    <property type="entry name" value="S_TKc"/>
    <property type="match status" value="1"/>
</dbReference>
<keyword evidence="8" id="KW-1185">Reference proteome</keyword>
<dbReference type="SUPFAM" id="SSF56112">
    <property type="entry name" value="Protein kinase-like (PK-like)"/>
    <property type="match status" value="1"/>
</dbReference>
<dbReference type="Proteomes" id="UP001303115">
    <property type="component" value="Unassembled WGS sequence"/>
</dbReference>
<dbReference type="InterPro" id="IPR051175">
    <property type="entry name" value="CLK_kinases"/>
</dbReference>
<dbReference type="Gene3D" id="3.30.200.20">
    <property type="entry name" value="Phosphorylase Kinase, domain 1"/>
    <property type="match status" value="1"/>
</dbReference>
<feature type="domain" description="Protein kinase" evidence="6">
    <location>
        <begin position="1"/>
        <end position="359"/>
    </location>
</feature>
<evidence type="ECO:0000313" key="8">
    <source>
        <dbReference type="Proteomes" id="UP001303115"/>
    </source>
</evidence>